<dbReference type="AlphaFoldDB" id="A0AAV6ZV40"/>
<dbReference type="Gene3D" id="3.30.420.10">
    <property type="entry name" value="Ribonuclease H-like superfamily/Ribonuclease H"/>
    <property type="match status" value="1"/>
</dbReference>
<dbReference type="Proteomes" id="UP000824782">
    <property type="component" value="Unassembled WGS sequence"/>
</dbReference>
<protein>
    <recommendedName>
        <fullName evidence="3">Tc1-like transposase DDE domain-containing protein</fullName>
    </recommendedName>
</protein>
<gene>
    <name evidence="1" type="ORF">GDO81_003135</name>
</gene>
<evidence type="ECO:0000313" key="2">
    <source>
        <dbReference type="Proteomes" id="UP000824782"/>
    </source>
</evidence>
<accession>A0AAV6ZV40</accession>
<evidence type="ECO:0000313" key="1">
    <source>
        <dbReference type="EMBL" id="KAG8552892.1"/>
    </source>
</evidence>
<reference evidence="1" key="1">
    <citation type="thesis" date="2020" institute="ProQuest LLC" country="789 East Eisenhower Parkway, Ann Arbor, MI, USA">
        <title>Comparative Genomics and Chromosome Evolution.</title>
        <authorList>
            <person name="Mudd A.B."/>
        </authorList>
    </citation>
    <scope>NUCLEOTIDE SEQUENCE</scope>
    <source>
        <strain evidence="1">237g6f4</strain>
        <tissue evidence="1">Blood</tissue>
    </source>
</reference>
<dbReference type="InterPro" id="IPR036397">
    <property type="entry name" value="RNaseH_sf"/>
</dbReference>
<keyword evidence="2" id="KW-1185">Reference proteome</keyword>
<name>A0AAV6ZV40_ENGPU</name>
<organism evidence="1 2">
    <name type="scientific">Engystomops pustulosus</name>
    <name type="common">Tungara frog</name>
    <name type="synonym">Physalaemus pustulosus</name>
    <dbReference type="NCBI Taxonomy" id="76066"/>
    <lineage>
        <taxon>Eukaryota</taxon>
        <taxon>Metazoa</taxon>
        <taxon>Chordata</taxon>
        <taxon>Craniata</taxon>
        <taxon>Vertebrata</taxon>
        <taxon>Euteleostomi</taxon>
        <taxon>Amphibia</taxon>
        <taxon>Batrachia</taxon>
        <taxon>Anura</taxon>
        <taxon>Neobatrachia</taxon>
        <taxon>Hyloidea</taxon>
        <taxon>Leptodactylidae</taxon>
        <taxon>Leiuperinae</taxon>
        <taxon>Engystomops</taxon>
    </lineage>
</organism>
<comment type="caution">
    <text evidence="1">The sequence shown here is derived from an EMBL/GenBank/DDBJ whole genome shotgun (WGS) entry which is preliminary data.</text>
</comment>
<dbReference type="EMBL" id="WNYA01000010">
    <property type="protein sequence ID" value="KAG8552892.1"/>
    <property type="molecule type" value="Genomic_DNA"/>
</dbReference>
<evidence type="ECO:0008006" key="3">
    <source>
        <dbReference type="Google" id="ProtNLM"/>
    </source>
</evidence>
<dbReference type="GO" id="GO:0003676">
    <property type="term" value="F:nucleic acid binding"/>
    <property type="evidence" value="ECO:0007669"/>
    <property type="project" value="InterPro"/>
</dbReference>
<sequence length="78" mass="9182">MTWPLQSPDLNPIEIVWVELHHRVKPNALTSAKHLWELPQDCWKTISGDYLLKLIKRMPRVFKAVIKARSGYFEEPTI</sequence>
<proteinExistence type="predicted"/>